<dbReference type="RefSeq" id="WP_069656516.1">
    <property type="nucleotide sequence ID" value="NZ_MIJF01000018.1"/>
</dbReference>
<dbReference type="PANTHER" id="PTHR37808">
    <property type="entry name" value="SPORE GERMINATION PROTEIN-LIKE PROTEIN YDZR-RELATED"/>
    <property type="match status" value="1"/>
</dbReference>
<dbReference type="InterPro" id="IPR019618">
    <property type="entry name" value="Spore_germination_GerPA"/>
</dbReference>
<name>A0A1D2YV62_9BACI</name>
<organism evidence="2 3">
    <name type="scientific">Vulcanibacillus modesticaldus</name>
    <dbReference type="NCBI Taxonomy" id="337097"/>
    <lineage>
        <taxon>Bacteria</taxon>
        <taxon>Bacillati</taxon>
        <taxon>Bacillota</taxon>
        <taxon>Bacilli</taxon>
        <taxon>Bacillales</taxon>
        <taxon>Bacillaceae</taxon>
        <taxon>Vulcanibacillus</taxon>
    </lineage>
</organism>
<dbReference type="PANTHER" id="PTHR37808:SF1">
    <property type="entry name" value="SPORE GERMINATION PROTEIN-LIKE PROTEIN YDZR"/>
    <property type="match status" value="1"/>
</dbReference>
<proteinExistence type="inferred from homology"/>
<dbReference type="STRING" id="337097.BHF71_08200"/>
<evidence type="ECO:0000313" key="3">
    <source>
        <dbReference type="Proteomes" id="UP000243739"/>
    </source>
</evidence>
<gene>
    <name evidence="2" type="ORF">BHF71_08200</name>
</gene>
<accession>A0A1D2YV62</accession>
<dbReference type="Proteomes" id="UP000243739">
    <property type="component" value="Unassembled WGS sequence"/>
</dbReference>
<comment type="similarity">
    <text evidence="1">Belongs to the GerPA/GerPF family.</text>
</comment>
<evidence type="ECO:0000313" key="2">
    <source>
        <dbReference type="EMBL" id="OEF99594.1"/>
    </source>
</evidence>
<dbReference type="EMBL" id="MIJF01000018">
    <property type="protein sequence ID" value="OEF99594.1"/>
    <property type="molecule type" value="Genomic_DNA"/>
</dbReference>
<evidence type="ECO:0000256" key="1">
    <source>
        <dbReference type="ARBA" id="ARBA00008103"/>
    </source>
</evidence>
<reference evidence="2 3" key="1">
    <citation type="submission" date="2016-09" db="EMBL/GenBank/DDBJ databases">
        <title>Draft genome sequence for the type strain of Vulcanibacillus modesticaldus BR, a strictly anaerobic, moderately thermophilic, and nitrate-reducing bacterium from deep sea-hydrothermal vents of the Mid-Atlantic Ridge.</title>
        <authorList>
            <person name="Abin C.A."/>
            <person name="Hollibaugh J.T."/>
        </authorList>
    </citation>
    <scope>NUCLEOTIDE SEQUENCE [LARGE SCALE GENOMIC DNA]</scope>
    <source>
        <strain evidence="2 3">BR</strain>
    </source>
</reference>
<dbReference type="AlphaFoldDB" id="A0A1D2YV62"/>
<dbReference type="OrthoDB" id="2382149at2"/>
<sequence length="71" mass="7233">MPSIIGNIKIVSVSGVVNFGDSFYIAPKSTSKTFAGAGSFSTGDFQLSKQGITGQTNIDNDVADTTTAANA</sequence>
<keyword evidence="3" id="KW-1185">Reference proteome</keyword>
<protein>
    <submittedName>
        <fullName evidence="2">Uncharacterized protein</fullName>
    </submittedName>
</protein>
<dbReference type="Pfam" id="PF10676">
    <property type="entry name" value="gerPA"/>
    <property type="match status" value="1"/>
</dbReference>
<comment type="caution">
    <text evidence="2">The sequence shown here is derived from an EMBL/GenBank/DDBJ whole genome shotgun (WGS) entry which is preliminary data.</text>
</comment>